<feature type="region of interest" description="Disordered" evidence="11">
    <location>
        <begin position="63"/>
        <end position="144"/>
    </location>
</feature>
<feature type="active site" description="Charge relay system" evidence="9">
    <location>
        <position position="324"/>
    </location>
</feature>
<dbReference type="PANTHER" id="PTHR43806:SF11">
    <property type="entry name" value="CEREVISIN-RELATED"/>
    <property type="match status" value="1"/>
</dbReference>
<comment type="similarity">
    <text evidence="3 9 10">Belongs to the peptidase S8 family.</text>
</comment>
<evidence type="ECO:0000256" key="3">
    <source>
        <dbReference type="ARBA" id="ARBA00011073"/>
    </source>
</evidence>
<dbReference type="SUPFAM" id="SSF49899">
    <property type="entry name" value="Concanavalin A-like lectins/glucanases"/>
    <property type="match status" value="2"/>
</dbReference>
<dbReference type="Gene3D" id="2.60.120.260">
    <property type="entry name" value="Galactose-binding domain-like"/>
    <property type="match status" value="1"/>
</dbReference>
<proteinExistence type="inferred from homology"/>
<dbReference type="PRINTS" id="PR00723">
    <property type="entry name" value="SUBTILISIN"/>
</dbReference>
<keyword evidence="14" id="KW-1185">Reference proteome</keyword>
<evidence type="ECO:0000256" key="2">
    <source>
        <dbReference type="ARBA" id="ARBA00004613"/>
    </source>
</evidence>
<comment type="subcellular location">
    <subcellularLocation>
        <location evidence="2">Secreted</location>
    </subcellularLocation>
</comment>
<dbReference type="Proteomes" id="UP001148125">
    <property type="component" value="Unassembled WGS sequence"/>
</dbReference>
<evidence type="ECO:0000256" key="10">
    <source>
        <dbReference type="RuleBase" id="RU003355"/>
    </source>
</evidence>
<keyword evidence="4" id="KW-0964">Secreted</keyword>
<dbReference type="InterPro" id="IPR036852">
    <property type="entry name" value="Peptidase_S8/S53_dom_sf"/>
</dbReference>
<feature type="active site" description="Charge relay system" evidence="9">
    <location>
        <position position="279"/>
    </location>
</feature>
<dbReference type="PROSITE" id="PS51892">
    <property type="entry name" value="SUBTILASE"/>
    <property type="match status" value="1"/>
</dbReference>
<dbReference type="Gene3D" id="2.60.120.200">
    <property type="match status" value="1"/>
</dbReference>
<evidence type="ECO:0000313" key="13">
    <source>
        <dbReference type="EMBL" id="MDE5414021.1"/>
    </source>
</evidence>
<dbReference type="InterPro" id="IPR015500">
    <property type="entry name" value="Peptidase_S8_subtilisin-rel"/>
</dbReference>
<dbReference type="PROSITE" id="PS00137">
    <property type="entry name" value="SUBTILASE_HIS"/>
    <property type="match status" value="1"/>
</dbReference>
<keyword evidence="7 9" id="KW-0720">Serine protease</keyword>
<evidence type="ECO:0000256" key="4">
    <source>
        <dbReference type="ARBA" id="ARBA00022525"/>
    </source>
</evidence>
<keyword evidence="5 9" id="KW-0645">Protease</keyword>
<accession>A0ABT5VEY2</accession>
<evidence type="ECO:0000256" key="5">
    <source>
        <dbReference type="ARBA" id="ARBA00022670"/>
    </source>
</evidence>
<feature type="compositionally biased region" description="Basic and acidic residues" evidence="11">
    <location>
        <begin position="63"/>
        <end position="92"/>
    </location>
</feature>
<gene>
    <name evidence="13" type="ORF">N7Z68_11580</name>
</gene>
<dbReference type="InterPro" id="IPR013320">
    <property type="entry name" value="ConA-like_dom_sf"/>
</dbReference>
<dbReference type="InterPro" id="IPR023828">
    <property type="entry name" value="Peptidase_S8_Ser-AS"/>
</dbReference>
<name>A0ABT5VEY2_9BACI</name>
<dbReference type="EMBL" id="JAOTPO010000007">
    <property type="protein sequence ID" value="MDE5414021.1"/>
    <property type="molecule type" value="Genomic_DNA"/>
</dbReference>
<dbReference type="InterPro" id="IPR023827">
    <property type="entry name" value="Peptidase_S8_Asp-AS"/>
</dbReference>
<evidence type="ECO:0000259" key="12">
    <source>
        <dbReference type="Pfam" id="PF00082"/>
    </source>
</evidence>
<dbReference type="PROSITE" id="PS00136">
    <property type="entry name" value="SUBTILASE_ASP"/>
    <property type="match status" value="1"/>
</dbReference>
<sequence length="1845" mass="203738">MRKKVNVKRKSFIIFLLMCLFLSEMKIITLANEQSDFISEQVNSMIVEEDDSSDLIEEHAEILDNLKDPLQPTKDDQDPEVKENTEVEKTDSEIEWDDVEKKEESNNSSNHKEKSIKHAKDMEKQVEDDGETTNEEEAVHSVEPNETIRVIVELNESFTPEGQLSAKNRGSQKEKIKAAQDRVIETITQESPDSIMESTTFETIPYMALEIDAEGLELLSENENVKNITEDIIVYKNDVVNDIDVVFSPQLHQTNHVMNTNRPWSLGFTGQGKTIAILDTGVDKNHSFLANKVVSEACYSGTGHCPGGATELTTPGSAVDYDGHGTHVAGIAAGKGQQFSGVAKDSNIIAINVLANNGNGLFSDVVKGLERVYALRNQYDITAVNLSLGGGRYTSSCDQNFSSMKNMVDNLKSVGIATIAASGNESYKNAISAPACISSVISVGATNNSDQVTSFSNSATFLDLLAPGFQVYSAIPGGGFSLKSGTSMASPQVAGGITLVQQRYLDATVDELVTYMKQNGVNVVDSANGITKPRLNFTWIESSLPALDQVPKPTWNGDVIQWTGVSNAVQYELKLYKNSVVIDTRTVGASVRQFNYSSNMSDPGVYTVTVQAIANQVSYRNGRTSTPSDGNSKGVVYFENFESTEGGYTISGFNASWQWGTPTTGPNSAHSGTKVWGTNLSGSYRNHESSFITSPTINLSNVGSPITLSWMQYAVTERHFDYVNVDISKDGGQTWDRIYRKDGSISTEWEKQEFELDEAYAVPNFRVRFGIQTDSMVTFPGFYIDDVVITGLTIPALGQVQKPTWSGDVINWTGVANAAQYEVKLYRGSTVVDTQRVGGNVRQYNFGSRMSSPGFYTVTVQAIGDQLNYRNGVPSVPSNENRKGIVYFEDFESNNGQFTVSGSNSSWQWGVPTSGPQSAYSGTKVWATNLGAAYNNSESSFIVSPTINLSNSRLPITLSWMQFAVTERNFDYFNVEVSKDGGQTWERVYRADGVISESWEQQEVILNESHAVSNFRVRFGLQSDHSITELGLYIDDVMVTAGTILQDLGRVQRPTWNGDVIHWNGIANANQYELKLYRGTSLVATERVSASTHQYNFSSRMTSPGRYTVTVQALGNQTVYSDGEVSLPSEEKRKFSTLPTVQRPTWGGDVIHWNGVANASQYELKLYRGTSLVATQRVGATVRQHNFASQMANPGSYTVTVQAIGDQTNYLDGTVSSPSEENRKFVTLPVVPRPTWNGEVIHWSGVENASQYELKLYRGTSIVLTQRVGATVRQHNFASQMANPGSYTVTVQAIGDQTNYLNGAISVPSLENRKTVTLPVVQRPTWNGEVIHWNGVANASQYELKLYRGTSVAATQRVGGSVRHYNFASLMATPGVYTVTVQAIGDQTNYQNGGVSVPSVEYRKTVTLPAVQRPTWDGEVIHWNSVENAFQYELKLYREESIVETLRVSSTTVQHNFASQMEDPGRYTVTVQAIGDQTNYLDGSVSAPSLENQIIIELPVVAKPTWDGDVIRWNGVANASQYELKLYRGSTLVRTQRVGGSIRHYNFASRMANPGTYRVTVQALGNGTDYSNGPESVRSNQKVTLNVVQKPTWSGDVIRWNSVANASHYELKLYRGSTLVRTQRVRGTVSQYNFASRMETAGAYRVTVQAIGNNGTYRNGPVSTRSNQKVTLNKVQKPTWSGDVIRWNGVANASQYELKLYRGTTLVRTERVRGTVRQYNFASRMGTAGAYRVTVQAIGNNGTYRSGPVSTRSNQKVTLSRVQKPTWNGDVIRWNSVANASHYELKLYRGNTLVRTERVRGSVRQYNFSSRMKNRGSYTVTVQAIGNNGTYRNGAVSTKSNQRRK</sequence>
<feature type="domain" description="Peptidase S8/S53" evidence="12">
    <location>
        <begin position="270"/>
        <end position="519"/>
    </location>
</feature>
<comment type="cofactor">
    <cofactor evidence="1">
        <name>Ca(2+)</name>
        <dbReference type="ChEBI" id="CHEBI:29108"/>
    </cofactor>
</comment>
<evidence type="ECO:0000256" key="9">
    <source>
        <dbReference type="PROSITE-ProRule" id="PRU01240"/>
    </source>
</evidence>
<dbReference type="Gene3D" id="3.40.50.200">
    <property type="entry name" value="Peptidase S8/S53 domain"/>
    <property type="match status" value="1"/>
</dbReference>
<feature type="active site" description="Charge relay system" evidence="9">
    <location>
        <position position="487"/>
    </location>
</feature>
<dbReference type="InterPro" id="IPR022398">
    <property type="entry name" value="Peptidase_S8_His-AS"/>
</dbReference>
<protein>
    <submittedName>
        <fullName evidence="13">S8 family serine peptidase</fullName>
    </submittedName>
</protein>
<evidence type="ECO:0000256" key="7">
    <source>
        <dbReference type="ARBA" id="ARBA00022825"/>
    </source>
</evidence>
<organism evidence="13 14">
    <name type="scientific">Alkalihalobacterium chitinilyticum</name>
    <dbReference type="NCBI Taxonomy" id="2980103"/>
    <lineage>
        <taxon>Bacteria</taxon>
        <taxon>Bacillati</taxon>
        <taxon>Bacillota</taxon>
        <taxon>Bacilli</taxon>
        <taxon>Bacillales</taxon>
        <taxon>Bacillaceae</taxon>
        <taxon>Alkalihalobacterium</taxon>
    </lineage>
</organism>
<comment type="caution">
    <text evidence="13">The sequence shown here is derived from an EMBL/GenBank/DDBJ whole genome shotgun (WGS) entry which is preliminary data.</text>
</comment>
<evidence type="ECO:0000256" key="6">
    <source>
        <dbReference type="ARBA" id="ARBA00022801"/>
    </source>
</evidence>
<evidence type="ECO:0000313" key="14">
    <source>
        <dbReference type="Proteomes" id="UP001148125"/>
    </source>
</evidence>
<dbReference type="InterPro" id="IPR050131">
    <property type="entry name" value="Peptidase_S8_subtilisin-like"/>
</dbReference>
<dbReference type="InterPro" id="IPR000209">
    <property type="entry name" value="Peptidase_S8/S53_dom"/>
</dbReference>
<feature type="compositionally biased region" description="Basic and acidic residues" evidence="11">
    <location>
        <begin position="99"/>
        <end position="127"/>
    </location>
</feature>
<reference evidence="13" key="1">
    <citation type="submission" date="2024-05" db="EMBL/GenBank/DDBJ databases">
        <title>Alkalihalobacillus sp. strain MEB203 novel alkaliphilic bacterium from Lonar Lake, India.</title>
        <authorList>
            <person name="Joshi A."/>
            <person name="Thite S."/>
            <person name="Mengade P."/>
        </authorList>
    </citation>
    <scope>NUCLEOTIDE SEQUENCE</scope>
    <source>
        <strain evidence="13">MEB 203</strain>
    </source>
</reference>
<dbReference type="RefSeq" id="WP_275118637.1">
    <property type="nucleotide sequence ID" value="NZ_JAOTPO010000007.1"/>
</dbReference>
<dbReference type="SUPFAM" id="SSF52743">
    <property type="entry name" value="Subtilisin-like"/>
    <property type="match status" value="1"/>
</dbReference>
<keyword evidence="6 9" id="KW-0378">Hydrolase</keyword>
<evidence type="ECO:0000256" key="11">
    <source>
        <dbReference type="SAM" id="MobiDB-lite"/>
    </source>
</evidence>
<evidence type="ECO:0000256" key="1">
    <source>
        <dbReference type="ARBA" id="ARBA00001913"/>
    </source>
</evidence>
<keyword evidence="8" id="KW-0106">Calcium</keyword>
<dbReference type="Pfam" id="PF00082">
    <property type="entry name" value="Peptidase_S8"/>
    <property type="match status" value="1"/>
</dbReference>
<evidence type="ECO:0000256" key="8">
    <source>
        <dbReference type="ARBA" id="ARBA00022837"/>
    </source>
</evidence>
<dbReference type="PANTHER" id="PTHR43806">
    <property type="entry name" value="PEPTIDASE S8"/>
    <property type="match status" value="1"/>
</dbReference>
<dbReference type="PROSITE" id="PS00138">
    <property type="entry name" value="SUBTILASE_SER"/>
    <property type="match status" value="1"/>
</dbReference>